<feature type="region of interest" description="Disordered" evidence="1">
    <location>
        <begin position="33"/>
        <end position="53"/>
    </location>
</feature>
<gene>
    <name evidence="4" type="ORF">San01_25150</name>
</gene>
<dbReference type="InterPro" id="IPR002477">
    <property type="entry name" value="Peptidoglycan-bd-like"/>
</dbReference>
<dbReference type="Proteomes" id="UP000325598">
    <property type="component" value="Unassembled WGS sequence"/>
</dbReference>
<feature type="signal peptide" evidence="2">
    <location>
        <begin position="1"/>
        <end position="25"/>
    </location>
</feature>
<feature type="chain" id="PRO_5039584395" evidence="2">
    <location>
        <begin position="26"/>
        <end position="370"/>
    </location>
</feature>
<evidence type="ECO:0000256" key="2">
    <source>
        <dbReference type="SAM" id="SignalP"/>
    </source>
</evidence>
<protein>
    <submittedName>
        <fullName evidence="4">Peptidoglycan-binding protein</fullName>
    </submittedName>
</protein>
<dbReference type="Pfam" id="PF01471">
    <property type="entry name" value="PG_binding_1"/>
    <property type="match status" value="1"/>
</dbReference>
<keyword evidence="2" id="KW-0732">Signal</keyword>
<proteinExistence type="predicted"/>
<comment type="caution">
    <text evidence="4">The sequence shown here is derived from an EMBL/GenBank/DDBJ whole genome shotgun (WGS) entry which is preliminary data.</text>
</comment>
<dbReference type="Gene3D" id="1.10.101.10">
    <property type="entry name" value="PGBD-like superfamily/PGBD"/>
    <property type="match status" value="1"/>
</dbReference>
<feature type="domain" description="Peptidoglycan binding-like" evidence="3">
    <location>
        <begin position="126"/>
        <end position="178"/>
    </location>
</feature>
<name>A0A5J4LH68_9ACTN</name>
<evidence type="ECO:0000313" key="4">
    <source>
        <dbReference type="EMBL" id="GES30028.1"/>
    </source>
</evidence>
<dbReference type="Gene3D" id="2.40.420.20">
    <property type="match status" value="1"/>
</dbReference>
<dbReference type="AlphaFoldDB" id="A0A5J4LH68"/>
<dbReference type="GeneID" id="96755602"/>
<dbReference type="InterPro" id="IPR036365">
    <property type="entry name" value="PGBD-like_sf"/>
</dbReference>
<reference evidence="4 5" key="1">
    <citation type="submission" date="2019-10" db="EMBL/GenBank/DDBJ databases">
        <title>Whole genome shotgun sequence of Streptomyces angustmyceticus NBRC 3934.</title>
        <authorList>
            <person name="Hosoyama A."/>
            <person name="Ichikawa N."/>
            <person name="Kimura A."/>
            <person name="Kitahashi Y."/>
            <person name="Komaki H."/>
            <person name="Uohara A."/>
        </authorList>
    </citation>
    <scope>NUCLEOTIDE SEQUENCE [LARGE SCALE GENOMIC DNA]</scope>
    <source>
        <strain evidence="4 5">NBRC 3934</strain>
    </source>
</reference>
<feature type="region of interest" description="Disordered" evidence="1">
    <location>
        <begin position="245"/>
        <end position="276"/>
    </location>
</feature>
<dbReference type="SUPFAM" id="SSF47090">
    <property type="entry name" value="PGBD-like"/>
    <property type="match status" value="1"/>
</dbReference>
<dbReference type="RefSeq" id="WP_223660273.1">
    <property type="nucleotide sequence ID" value="NZ_BLAG01000007.1"/>
</dbReference>
<sequence>MSAAARRRRPLVALAAAVTATAATAGVMLLTETGEGGSADGRRQKSPPSTTEITRTDLVQSKTVDGRLDYAQRRVVKSAVDGTVTKAAEPGRIVSLGQRLYERDARPVVLLYGPTPMFRAMKAGDRGPDVLQLERNLRDLGFGSRLYVDVRFDEATAAAVEAWQKSLGIDDADGRIGKGDIVFQRGPVRVVAADAALADAIGPEKPVLTVASTKPVVRASLDQADRALATMGTKVEVALPSGATARGKVSGTVTPEDSGSAEGGAGTGSGDASANGGVEVEITLDGGTELGPKDKQGTLSVKFVSESRKDVLTVPVEAVVALREGGYGLEVVRGSGTHLVRVETGLTADGRIEVSGAGLAEGMKVGAAEQ</sequence>
<evidence type="ECO:0000313" key="5">
    <source>
        <dbReference type="Proteomes" id="UP000325598"/>
    </source>
</evidence>
<evidence type="ECO:0000259" key="3">
    <source>
        <dbReference type="Pfam" id="PF01471"/>
    </source>
</evidence>
<keyword evidence="5" id="KW-1185">Reference proteome</keyword>
<organism evidence="4 5">
    <name type="scientific">Streptomyces angustmyceticus</name>
    <dbReference type="NCBI Taxonomy" id="285578"/>
    <lineage>
        <taxon>Bacteria</taxon>
        <taxon>Bacillati</taxon>
        <taxon>Actinomycetota</taxon>
        <taxon>Actinomycetes</taxon>
        <taxon>Kitasatosporales</taxon>
        <taxon>Streptomycetaceae</taxon>
        <taxon>Streptomyces</taxon>
    </lineage>
</organism>
<accession>A0A5J4LH68</accession>
<dbReference type="EMBL" id="BLAG01000007">
    <property type="protein sequence ID" value="GES30028.1"/>
    <property type="molecule type" value="Genomic_DNA"/>
</dbReference>
<dbReference type="InterPro" id="IPR036366">
    <property type="entry name" value="PGBDSf"/>
</dbReference>
<evidence type="ECO:0000256" key="1">
    <source>
        <dbReference type="SAM" id="MobiDB-lite"/>
    </source>
</evidence>